<dbReference type="Pfam" id="PF07729">
    <property type="entry name" value="FCD"/>
    <property type="match status" value="1"/>
</dbReference>
<keyword evidence="3" id="KW-0804">Transcription</keyword>
<dbReference type="InterPro" id="IPR000524">
    <property type="entry name" value="Tscrpt_reg_HTH_GntR"/>
</dbReference>
<dbReference type="GO" id="GO:0003677">
    <property type="term" value="F:DNA binding"/>
    <property type="evidence" value="ECO:0007669"/>
    <property type="project" value="UniProtKB-KW"/>
</dbReference>
<dbReference type="SUPFAM" id="SSF48008">
    <property type="entry name" value="GntR ligand-binding domain-like"/>
    <property type="match status" value="1"/>
</dbReference>
<evidence type="ECO:0000313" key="5">
    <source>
        <dbReference type="EMBL" id="ROR54981.1"/>
    </source>
</evidence>
<dbReference type="Gene3D" id="1.10.10.10">
    <property type="entry name" value="Winged helix-like DNA-binding domain superfamily/Winged helix DNA-binding domain"/>
    <property type="match status" value="1"/>
</dbReference>
<dbReference type="PANTHER" id="PTHR43537">
    <property type="entry name" value="TRANSCRIPTIONAL REGULATOR, GNTR FAMILY"/>
    <property type="match status" value="1"/>
</dbReference>
<evidence type="ECO:0000256" key="2">
    <source>
        <dbReference type="ARBA" id="ARBA00023125"/>
    </source>
</evidence>
<dbReference type="SUPFAM" id="SSF46785">
    <property type="entry name" value="Winged helix' DNA-binding domain"/>
    <property type="match status" value="1"/>
</dbReference>
<dbReference type="SMART" id="SM00345">
    <property type="entry name" value="HTH_GNTR"/>
    <property type="match status" value="1"/>
</dbReference>
<comment type="caution">
    <text evidence="5">The sequence shown here is derived from an EMBL/GenBank/DDBJ whole genome shotgun (WGS) entry which is preliminary data.</text>
</comment>
<dbReference type="InterPro" id="IPR011711">
    <property type="entry name" value="GntR_C"/>
</dbReference>
<dbReference type="GO" id="GO:0003700">
    <property type="term" value="F:DNA-binding transcription factor activity"/>
    <property type="evidence" value="ECO:0007669"/>
    <property type="project" value="InterPro"/>
</dbReference>
<dbReference type="InterPro" id="IPR008920">
    <property type="entry name" value="TF_FadR/GntR_C"/>
</dbReference>
<dbReference type="SMART" id="SM00895">
    <property type="entry name" value="FCD"/>
    <property type="match status" value="1"/>
</dbReference>
<accession>A0A3N1ZVV7</accession>
<reference evidence="5 6" key="1">
    <citation type="submission" date="2018-11" db="EMBL/GenBank/DDBJ databases">
        <title>Sequencing the genomes of 1000 actinobacteria strains.</title>
        <authorList>
            <person name="Klenk H.-P."/>
        </authorList>
    </citation>
    <scope>NUCLEOTIDE SEQUENCE [LARGE SCALE GENOMIC DNA]</scope>
    <source>
        <strain evidence="5 6">DSM 10546</strain>
    </source>
</reference>
<organism evidence="5 6">
    <name type="scientific">Luteococcus japonicus</name>
    <dbReference type="NCBI Taxonomy" id="33984"/>
    <lineage>
        <taxon>Bacteria</taxon>
        <taxon>Bacillati</taxon>
        <taxon>Actinomycetota</taxon>
        <taxon>Actinomycetes</taxon>
        <taxon>Propionibacteriales</taxon>
        <taxon>Propionibacteriaceae</taxon>
        <taxon>Luteococcus</taxon>
    </lineage>
</organism>
<keyword evidence="1" id="KW-0805">Transcription regulation</keyword>
<dbReference type="PROSITE" id="PS50949">
    <property type="entry name" value="HTH_GNTR"/>
    <property type="match status" value="1"/>
</dbReference>
<name>A0A3N1ZVV7_9ACTN</name>
<dbReference type="Pfam" id="PF00392">
    <property type="entry name" value="GntR"/>
    <property type="match status" value="1"/>
</dbReference>
<dbReference type="Gene3D" id="1.20.120.530">
    <property type="entry name" value="GntR ligand-binding domain-like"/>
    <property type="match status" value="1"/>
</dbReference>
<dbReference type="AlphaFoldDB" id="A0A3N1ZVV7"/>
<feature type="domain" description="HTH gntR-type" evidence="4">
    <location>
        <begin position="15"/>
        <end position="87"/>
    </location>
</feature>
<evidence type="ECO:0000259" key="4">
    <source>
        <dbReference type="PROSITE" id="PS50949"/>
    </source>
</evidence>
<dbReference type="RefSeq" id="WP_123575923.1">
    <property type="nucleotide sequence ID" value="NZ_RKHG01000001.1"/>
</dbReference>
<dbReference type="Proteomes" id="UP000275749">
    <property type="component" value="Unassembled WGS sequence"/>
</dbReference>
<dbReference type="EMBL" id="RKHG01000001">
    <property type="protein sequence ID" value="ROR54981.1"/>
    <property type="molecule type" value="Genomic_DNA"/>
</dbReference>
<proteinExistence type="predicted"/>
<dbReference type="InterPro" id="IPR036388">
    <property type="entry name" value="WH-like_DNA-bd_sf"/>
</dbReference>
<evidence type="ECO:0000256" key="1">
    <source>
        <dbReference type="ARBA" id="ARBA00023015"/>
    </source>
</evidence>
<dbReference type="PANTHER" id="PTHR43537:SF5">
    <property type="entry name" value="UXU OPERON TRANSCRIPTIONAL REGULATOR"/>
    <property type="match status" value="1"/>
</dbReference>
<protein>
    <submittedName>
        <fullName evidence="5">GntR family transcriptional regulator</fullName>
    </submittedName>
</protein>
<evidence type="ECO:0000256" key="3">
    <source>
        <dbReference type="ARBA" id="ARBA00023163"/>
    </source>
</evidence>
<sequence>MSTSEPAPMTEPATQRAFETVLQHIESQILDGHLSVGDRLPAERDLALQLSVSRPAVREAIRTLEAQGVLASRVGSGARSGTHVISDRSQALGRLLRLQVALSQFPLDEVVVARIALERSSAQLAASPDADGPQLDEMESLLEAMEQTQNLDEFNSLDSRFHIAIARAGNNTLVGDLTQAVRESLRGPIMRAERSLDDWMGFRSQLCAEHQAIAEAIQAGDAPAAADCVEAHIRNAYAILPLTDPTGE</sequence>
<keyword evidence="2" id="KW-0238">DNA-binding</keyword>
<evidence type="ECO:0000313" key="6">
    <source>
        <dbReference type="Proteomes" id="UP000275749"/>
    </source>
</evidence>
<gene>
    <name evidence="5" type="ORF">EDD41_2223</name>
</gene>
<dbReference type="InterPro" id="IPR036390">
    <property type="entry name" value="WH_DNA-bd_sf"/>
</dbReference>
<dbReference type="CDD" id="cd07377">
    <property type="entry name" value="WHTH_GntR"/>
    <property type="match status" value="1"/>
</dbReference>
<dbReference type="PRINTS" id="PR00035">
    <property type="entry name" value="HTHGNTR"/>
</dbReference>